<dbReference type="InterPro" id="IPR052787">
    <property type="entry name" value="MAVS"/>
</dbReference>
<evidence type="ECO:0000259" key="2">
    <source>
        <dbReference type="PROSITE" id="PS51898"/>
    </source>
</evidence>
<dbReference type="GO" id="GO:0015074">
    <property type="term" value="P:DNA integration"/>
    <property type="evidence" value="ECO:0007669"/>
    <property type="project" value="InterPro"/>
</dbReference>
<feature type="domain" description="Tyr recombinase" evidence="2">
    <location>
        <begin position="1"/>
        <end position="127"/>
    </location>
</feature>
<dbReference type="SUPFAM" id="SSF56349">
    <property type="entry name" value="DNA breaking-rejoining enzymes"/>
    <property type="match status" value="1"/>
</dbReference>
<dbReference type="Pfam" id="PF00589">
    <property type="entry name" value="Phage_integrase"/>
    <property type="match status" value="1"/>
</dbReference>
<dbReference type="PROSITE" id="PS51898">
    <property type="entry name" value="TYR_RECOMBINASE"/>
    <property type="match status" value="1"/>
</dbReference>
<sequence length="151" mass="17500">MFPVQLIDLYMSKLPKNPKASYMQPMQRIDSDPTRPWYQITPIGVNTLKNMMAKMSELAGLSNRYTNHSLRATACTRMFNAGIPKKIIAEFSGHRSSKGLQKYEHTSTHTSYKGGWVGNKRRKNQEIRCTADLKFSKLYYKKYNYSILHVN</sequence>
<dbReference type="PANTHER" id="PTHR21446">
    <property type="entry name" value="DUF3504 DOMAIN-CONTAINING PROTEIN"/>
    <property type="match status" value="1"/>
</dbReference>
<dbReference type="InterPro" id="IPR011010">
    <property type="entry name" value="DNA_brk_join_enz"/>
</dbReference>
<evidence type="ECO:0000313" key="3">
    <source>
        <dbReference type="EnsemblMetazoa" id="Aqu2.1.12971_001"/>
    </source>
</evidence>
<dbReference type="EnsemblMetazoa" id="Aqu2.1.12971_001">
    <property type="protein sequence ID" value="Aqu2.1.12971_001"/>
    <property type="gene ID" value="Aqu2.1.12971"/>
</dbReference>
<accession>A0A1X7TEB6</accession>
<reference evidence="3" key="1">
    <citation type="submission" date="2017-05" db="UniProtKB">
        <authorList>
            <consortium name="EnsemblMetazoa"/>
        </authorList>
    </citation>
    <scope>IDENTIFICATION</scope>
</reference>
<dbReference type="InterPro" id="IPR013762">
    <property type="entry name" value="Integrase-like_cat_sf"/>
</dbReference>
<dbReference type="AlphaFoldDB" id="A0A1X7TEB6"/>
<keyword evidence="1" id="KW-0233">DNA recombination</keyword>
<dbReference type="GO" id="GO:0006310">
    <property type="term" value="P:DNA recombination"/>
    <property type="evidence" value="ECO:0007669"/>
    <property type="project" value="UniProtKB-KW"/>
</dbReference>
<proteinExistence type="predicted"/>
<evidence type="ECO:0000256" key="1">
    <source>
        <dbReference type="ARBA" id="ARBA00023172"/>
    </source>
</evidence>
<dbReference type="PANTHER" id="PTHR21446:SF12">
    <property type="entry name" value="POTASSIUM CHANNEL TETRAMERIZATION DOMAIN CONTAINING 1"/>
    <property type="match status" value="1"/>
</dbReference>
<protein>
    <recommendedName>
        <fullName evidence="2">Tyr recombinase domain-containing protein</fullName>
    </recommendedName>
</protein>
<organism evidence="3">
    <name type="scientific">Amphimedon queenslandica</name>
    <name type="common">Sponge</name>
    <dbReference type="NCBI Taxonomy" id="400682"/>
    <lineage>
        <taxon>Eukaryota</taxon>
        <taxon>Metazoa</taxon>
        <taxon>Porifera</taxon>
        <taxon>Demospongiae</taxon>
        <taxon>Heteroscleromorpha</taxon>
        <taxon>Haplosclerida</taxon>
        <taxon>Niphatidae</taxon>
        <taxon>Amphimedon</taxon>
    </lineage>
</organism>
<dbReference type="InParanoid" id="A0A1X7TEB6"/>
<dbReference type="GO" id="GO:0003677">
    <property type="term" value="F:DNA binding"/>
    <property type="evidence" value="ECO:0007669"/>
    <property type="project" value="InterPro"/>
</dbReference>
<dbReference type="InterPro" id="IPR002104">
    <property type="entry name" value="Integrase_catalytic"/>
</dbReference>
<name>A0A1X7TEB6_AMPQE</name>
<dbReference type="Gene3D" id="1.10.443.10">
    <property type="entry name" value="Intergrase catalytic core"/>
    <property type="match status" value="1"/>
</dbReference>